<evidence type="ECO:0000313" key="2">
    <source>
        <dbReference type="Proteomes" id="UP001156601"/>
    </source>
</evidence>
<sequence>MQAQLKMNNKLMSSSFSIADLFSAIEKGQSKTKKIHTLLGYLLFSVLLTCNAVAEAHQVKAAISRVELNQRTNTLEIMHRFSLHDAEHAVQELFDTGADIHRKEETQKAFAGYVAERFGIYQADNTALDLTLVGYEIDGKHFWVYQETTKPEKLGGLQVVHNALRDIWHAQTNTVNVKFDDSINTLTFTDNTEVLNIDFSH</sequence>
<comment type="caution">
    <text evidence="1">The sequence shown here is derived from an EMBL/GenBank/DDBJ whole genome shotgun (WGS) entry which is preliminary data.</text>
</comment>
<dbReference type="AlphaFoldDB" id="A0AA37SX10"/>
<dbReference type="Pfam" id="PF20420">
    <property type="entry name" value="DUF6702"/>
    <property type="match status" value="1"/>
</dbReference>
<reference evidence="1" key="2">
    <citation type="submission" date="2023-01" db="EMBL/GenBank/DDBJ databases">
        <title>Draft genome sequence of Agaribacter marinus strain NBRC 110023.</title>
        <authorList>
            <person name="Sun Q."/>
            <person name="Mori K."/>
        </authorList>
    </citation>
    <scope>NUCLEOTIDE SEQUENCE</scope>
    <source>
        <strain evidence="1">NBRC 110023</strain>
    </source>
</reference>
<accession>A0AA37SX10</accession>
<dbReference type="Proteomes" id="UP001156601">
    <property type="component" value="Unassembled WGS sequence"/>
</dbReference>
<keyword evidence="2" id="KW-1185">Reference proteome</keyword>
<reference evidence="1" key="1">
    <citation type="journal article" date="2014" name="Int. J. Syst. Evol. Microbiol.">
        <title>Complete genome sequence of Corynebacterium casei LMG S-19264T (=DSM 44701T), isolated from a smear-ripened cheese.</title>
        <authorList>
            <consortium name="US DOE Joint Genome Institute (JGI-PGF)"/>
            <person name="Walter F."/>
            <person name="Albersmeier A."/>
            <person name="Kalinowski J."/>
            <person name="Ruckert C."/>
        </authorList>
    </citation>
    <scope>NUCLEOTIDE SEQUENCE</scope>
    <source>
        <strain evidence="1">NBRC 110023</strain>
    </source>
</reference>
<protein>
    <recommendedName>
        <fullName evidence="3">Orphan protein</fullName>
    </recommendedName>
</protein>
<name>A0AA37SX10_9ALTE</name>
<organism evidence="1 2">
    <name type="scientific">Agaribacter marinus</name>
    <dbReference type="NCBI Taxonomy" id="1431249"/>
    <lineage>
        <taxon>Bacteria</taxon>
        <taxon>Pseudomonadati</taxon>
        <taxon>Pseudomonadota</taxon>
        <taxon>Gammaproteobacteria</taxon>
        <taxon>Alteromonadales</taxon>
        <taxon>Alteromonadaceae</taxon>
        <taxon>Agaribacter</taxon>
    </lineage>
</organism>
<evidence type="ECO:0000313" key="1">
    <source>
        <dbReference type="EMBL" id="GLR71376.1"/>
    </source>
</evidence>
<evidence type="ECO:0008006" key="3">
    <source>
        <dbReference type="Google" id="ProtNLM"/>
    </source>
</evidence>
<proteinExistence type="predicted"/>
<dbReference type="EMBL" id="BSOT01000006">
    <property type="protein sequence ID" value="GLR71376.1"/>
    <property type="molecule type" value="Genomic_DNA"/>
</dbReference>
<gene>
    <name evidence="1" type="ORF">GCM10007852_22840</name>
</gene>
<dbReference type="InterPro" id="IPR046525">
    <property type="entry name" value="DUF6702"/>
</dbReference>